<dbReference type="Proteomes" id="UP001580407">
    <property type="component" value="Unassembled WGS sequence"/>
</dbReference>
<keyword evidence="2" id="KW-1185">Reference proteome</keyword>
<evidence type="ECO:0000313" key="2">
    <source>
        <dbReference type="Proteomes" id="UP001580407"/>
    </source>
</evidence>
<sequence>MPAQENNTRQQLATLGSKWTKTKFLLKHPALRKYVPDTSLYSSNTLLEMLNKHQVVYVKPSKGTSGNGVIKVVKHNNSKFTYHAGTSPRSFSTYKELFTSLEQTKYSGEHIVQKGIDLLKYKGLIFDLRVMVQKNEKKQWEVTAYIGRLAHPKKAVTNFHNGGTPMPLETLLRPFLNDDKNTKYIQSLKDLGYRIATEFHKSFPKFTEIGIDFGLDSSMKPWIIEVNTRPDAYIFDQLKDKKMFQRVIFLKKFNGLMSSSRLRKKIRSSSRFRKKIKTNSRLKLRKKNVYRRNSKKPDRA</sequence>
<dbReference type="Gene3D" id="3.30.470.20">
    <property type="entry name" value="ATP-grasp fold, B domain"/>
    <property type="match status" value="1"/>
</dbReference>
<dbReference type="RefSeq" id="WP_375526401.1">
    <property type="nucleotide sequence ID" value="NZ_JBHILM010000019.1"/>
</dbReference>
<dbReference type="Pfam" id="PF14398">
    <property type="entry name" value="ATPgrasp_YheCD"/>
    <property type="match status" value="1"/>
</dbReference>
<dbReference type="InterPro" id="IPR026838">
    <property type="entry name" value="YheC/D"/>
</dbReference>
<dbReference type="SUPFAM" id="SSF56059">
    <property type="entry name" value="Glutathione synthetase ATP-binding domain-like"/>
    <property type="match status" value="1"/>
</dbReference>
<reference evidence="1 2" key="1">
    <citation type="submission" date="2024-09" db="EMBL/GenBank/DDBJ databases">
        <authorList>
            <person name="Ruan L."/>
        </authorList>
    </citation>
    <scope>NUCLEOTIDE SEQUENCE [LARGE SCALE GENOMIC DNA]</scope>
    <source>
        <strain evidence="1 2">D33</strain>
    </source>
</reference>
<evidence type="ECO:0000313" key="1">
    <source>
        <dbReference type="EMBL" id="MFB5682650.1"/>
    </source>
</evidence>
<accession>A0ABV5BAK7</accession>
<name>A0ABV5BAK7_9BACL</name>
<proteinExistence type="predicted"/>
<organism evidence="1 2">
    <name type="scientific">Paenibacillus terreus</name>
    <dbReference type="NCBI Taxonomy" id="1387834"/>
    <lineage>
        <taxon>Bacteria</taxon>
        <taxon>Bacillati</taxon>
        <taxon>Bacillota</taxon>
        <taxon>Bacilli</taxon>
        <taxon>Bacillales</taxon>
        <taxon>Paenibacillaceae</taxon>
        <taxon>Paenibacillus</taxon>
    </lineage>
</organism>
<comment type="caution">
    <text evidence="1">The sequence shown here is derived from an EMBL/GenBank/DDBJ whole genome shotgun (WGS) entry which is preliminary data.</text>
</comment>
<dbReference type="EMBL" id="JBHILM010000019">
    <property type="protein sequence ID" value="MFB5682650.1"/>
    <property type="molecule type" value="Genomic_DNA"/>
</dbReference>
<gene>
    <name evidence="1" type="ORF">ACE3NQ_17170</name>
</gene>
<protein>
    <submittedName>
        <fullName evidence="1">YheC/YheD family protein</fullName>
    </submittedName>
</protein>